<accession>M7UBR6</accession>
<feature type="region of interest" description="Disordered" evidence="1">
    <location>
        <begin position="165"/>
        <end position="204"/>
    </location>
</feature>
<proteinExistence type="predicted"/>
<dbReference type="InterPro" id="IPR052973">
    <property type="entry name" value="Fungal_sec-metab_reg_TF"/>
</dbReference>
<dbReference type="AlphaFoldDB" id="M7UBR6"/>
<feature type="region of interest" description="Disordered" evidence="1">
    <location>
        <begin position="654"/>
        <end position="674"/>
    </location>
</feature>
<dbReference type="PANTHER" id="PTHR35392">
    <property type="entry name" value="ZN(II)2CYS6 TRANSCRIPTION FACTOR (EUROFUNG)-RELATED-RELATED"/>
    <property type="match status" value="1"/>
</dbReference>
<sequence>MMEWRINGELPRVTIQGPHDTEESSSEEKNITNGELESFLSYQGSTFDMDTFLQNNLDINSQWQMMDPVLPPQSVGETSNGPWAFDTANDNFSSTYFPEAAEMDTSFNGCNTFGDHLPNSESDGWLTSFFESPESILGPSLEDTSYTEPQLPCELDQPKIQMSFENTGLDSGASKKDSPIGEIKREVPESVPSEPRTEPSITEDQATLPLNGSTVATPQNMEDCLINFHSGVKAPKRKRKEFNRREKLKVHLVRQAGACQSCRARKVECTSDGVCDRCFKLAGDPLMARQICIRHKLKDVYLGVTDVQTRLLTSGKAQVYQLLNALEGHMAKVELRADCSMANFPCRSLPCKVMVCRSEDFCRWRSLTKMNGVYITHKSLRDKTYLVVPDSLPTVDELDFFGREILLSSPESHSGKITHILDKFLYIYCKQYFGSHLACLCNAAFRITSLNSLVFYGVANIHCHPHGQLDVVNTINDTFSPDTVREQVRLKASEGLEESEKYFFSEIENLCKKSASNKQTRVIAGICLLRLMLFYRERVVRIDLRSNLPRCKTDEDLKNCIHPGKTDPQKRSEQCGFMYKQLAVAFSTLCRGDNTPLTTEWEAEAAGRVAPDAPMLANTFSELKIAYTEFCEKNLTHRDDDVFKTLIVDPAEKERERVAKKQSKPLKVRKQPKG</sequence>
<evidence type="ECO:0000313" key="2">
    <source>
        <dbReference type="EMBL" id="EMR91115.1"/>
    </source>
</evidence>
<protein>
    <submittedName>
        <fullName evidence="2">Uncharacterized protein</fullName>
    </submittedName>
</protein>
<dbReference type="EMBL" id="KB707678">
    <property type="protein sequence ID" value="EMR91115.1"/>
    <property type="molecule type" value="Genomic_DNA"/>
</dbReference>
<dbReference type="OrthoDB" id="5426982at2759"/>
<reference evidence="3" key="1">
    <citation type="journal article" date="2013" name="Genome Announc.">
        <title>Draft genome sequence of Botrytis cinerea BcDW1, inoculum for noble rot of grape berries.</title>
        <authorList>
            <person name="Blanco-Ulate B."/>
            <person name="Allen G."/>
            <person name="Powell A.L."/>
            <person name="Cantu D."/>
        </authorList>
    </citation>
    <scope>NUCLEOTIDE SEQUENCE [LARGE SCALE GENOMIC DNA]</scope>
    <source>
        <strain evidence="3">BcDW1</strain>
    </source>
</reference>
<feature type="region of interest" description="Disordered" evidence="1">
    <location>
        <begin position="1"/>
        <end position="32"/>
    </location>
</feature>
<feature type="compositionally biased region" description="Basic residues" evidence="1">
    <location>
        <begin position="660"/>
        <end position="674"/>
    </location>
</feature>
<evidence type="ECO:0000256" key="1">
    <source>
        <dbReference type="SAM" id="MobiDB-lite"/>
    </source>
</evidence>
<dbReference type="HOGENOM" id="CLU_408245_0_0_1"/>
<feature type="compositionally biased region" description="Basic and acidic residues" evidence="1">
    <location>
        <begin position="173"/>
        <end position="188"/>
    </location>
</feature>
<gene>
    <name evidence="2" type="ORF">BcDW1_218</name>
</gene>
<organism evidence="2 3">
    <name type="scientific">Botryotinia fuckeliana (strain BcDW1)</name>
    <name type="common">Noble rot fungus</name>
    <name type="synonym">Botrytis cinerea</name>
    <dbReference type="NCBI Taxonomy" id="1290391"/>
    <lineage>
        <taxon>Eukaryota</taxon>
        <taxon>Fungi</taxon>
        <taxon>Dikarya</taxon>
        <taxon>Ascomycota</taxon>
        <taxon>Pezizomycotina</taxon>
        <taxon>Leotiomycetes</taxon>
        <taxon>Helotiales</taxon>
        <taxon>Sclerotiniaceae</taxon>
        <taxon>Botrytis</taxon>
    </lineage>
</organism>
<dbReference type="PANTHER" id="PTHR35392:SF1">
    <property type="entry name" value="ZN(II)2CYS6 TRANSCRIPTION FACTOR (EUROFUNG)"/>
    <property type="match status" value="1"/>
</dbReference>
<name>M7UBR6_BOTF1</name>
<dbReference type="Proteomes" id="UP000012045">
    <property type="component" value="Unassembled WGS sequence"/>
</dbReference>
<feature type="compositionally biased region" description="Basic and acidic residues" evidence="1">
    <location>
        <begin position="19"/>
        <end position="30"/>
    </location>
</feature>
<evidence type="ECO:0000313" key="3">
    <source>
        <dbReference type="Proteomes" id="UP000012045"/>
    </source>
</evidence>